<dbReference type="OrthoDB" id="3270804at2759"/>
<evidence type="ECO:0008006" key="3">
    <source>
        <dbReference type="Google" id="ProtNLM"/>
    </source>
</evidence>
<dbReference type="EMBL" id="MU154685">
    <property type="protein sequence ID" value="KAF9489043.1"/>
    <property type="molecule type" value="Genomic_DNA"/>
</dbReference>
<proteinExistence type="predicted"/>
<dbReference type="Proteomes" id="UP000807025">
    <property type="component" value="Unassembled WGS sequence"/>
</dbReference>
<comment type="caution">
    <text evidence="1">The sequence shown here is derived from an EMBL/GenBank/DDBJ whole genome shotgun (WGS) entry which is preliminary data.</text>
</comment>
<organism evidence="1 2">
    <name type="scientific">Pleurotus eryngii</name>
    <name type="common">Boletus of the steppes</name>
    <dbReference type="NCBI Taxonomy" id="5323"/>
    <lineage>
        <taxon>Eukaryota</taxon>
        <taxon>Fungi</taxon>
        <taxon>Dikarya</taxon>
        <taxon>Basidiomycota</taxon>
        <taxon>Agaricomycotina</taxon>
        <taxon>Agaricomycetes</taxon>
        <taxon>Agaricomycetidae</taxon>
        <taxon>Agaricales</taxon>
        <taxon>Pleurotineae</taxon>
        <taxon>Pleurotaceae</taxon>
        <taxon>Pleurotus</taxon>
    </lineage>
</organism>
<name>A0A9P5ZL46_PLEER</name>
<gene>
    <name evidence="1" type="ORF">BDN71DRAFT_1435666</name>
</gene>
<evidence type="ECO:0000313" key="2">
    <source>
        <dbReference type="Proteomes" id="UP000807025"/>
    </source>
</evidence>
<protein>
    <recommendedName>
        <fullName evidence="3">Transposase</fullName>
    </recommendedName>
</protein>
<sequence length="114" mass="12548">MANVALDFAPLSATSILHWPLTNKNLPHVMQFLATLQEQYSRVKIDKSPTSFTCANCGAQNFVKDKKQYYAVTCKTQGVSLGFCCKAKAVDHFQKGVRSGTVVIHKGRGGQQLE</sequence>
<dbReference type="AlphaFoldDB" id="A0A9P5ZL46"/>
<keyword evidence="2" id="KW-1185">Reference proteome</keyword>
<accession>A0A9P5ZL46</accession>
<evidence type="ECO:0000313" key="1">
    <source>
        <dbReference type="EMBL" id="KAF9489043.1"/>
    </source>
</evidence>
<reference evidence="1" key="1">
    <citation type="submission" date="2020-11" db="EMBL/GenBank/DDBJ databases">
        <authorList>
            <consortium name="DOE Joint Genome Institute"/>
            <person name="Ahrendt S."/>
            <person name="Riley R."/>
            <person name="Andreopoulos W."/>
            <person name="Labutti K."/>
            <person name="Pangilinan J."/>
            <person name="Ruiz-Duenas F.J."/>
            <person name="Barrasa J.M."/>
            <person name="Sanchez-Garcia M."/>
            <person name="Camarero S."/>
            <person name="Miyauchi S."/>
            <person name="Serrano A."/>
            <person name="Linde D."/>
            <person name="Babiker R."/>
            <person name="Drula E."/>
            <person name="Ayuso-Fernandez I."/>
            <person name="Pacheco R."/>
            <person name="Padilla G."/>
            <person name="Ferreira P."/>
            <person name="Barriuso J."/>
            <person name="Kellner H."/>
            <person name="Castanera R."/>
            <person name="Alfaro M."/>
            <person name="Ramirez L."/>
            <person name="Pisabarro A.G."/>
            <person name="Kuo A."/>
            <person name="Tritt A."/>
            <person name="Lipzen A."/>
            <person name="He G."/>
            <person name="Yan M."/>
            <person name="Ng V."/>
            <person name="Cullen D."/>
            <person name="Martin F."/>
            <person name="Rosso M.-N."/>
            <person name="Henrissat B."/>
            <person name="Hibbett D."/>
            <person name="Martinez A.T."/>
            <person name="Grigoriev I.V."/>
        </authorList>
    </citation>
    <scope>NUCLEOTIDE SEQUENCE</scope>
    <source>
        <strain evidence="1">ATCC 90797</strain>
    </source>
</reference>